<evidence type="ECO:0000313" key="3">
    <source>
        <dbReference type="EMBL" id="MEK0083810.1"/>
    </source>
</evidence>
<dbReference type="Proteomes" id="UP001375743">
    <property type="component" value="Unassembled WGS sequence"/>
</dbReference>
<dbReference type="PANTHER" id="PTHR35561">
    <property type="entry name" value="RNA 2',3'-CYCLIC PHOSPHODIESTERASE"/>
    <property type="match status" value="1"/>
</dbReference>
<evidence type="ECO:0000256" key="1">
    <source>
        <dbReference type="ARBA" id="ARBA00022801"/>
    </source>
</evidence>
<protein>
    <recommendedName>
        <fullName evidence="2">RNA 2',3'-cyclic phosphodiesterase</fullName>
        <shortName evidence="2">RNA 2',3'-CPDase</shortName>
        <ecNumber evidence="2">3.1.4.58</ecNumber>
    </recommendedName>
</protein>
<reference evidence="3 4" key="1">
    <citation type="submission" date="2024-01" db="EMBL/GenBank/DDBJ databases">
        <title>Multi-omics insights into the function and evolution of sodium benzoate biodegradation pathways in Benzoatithermus flavus gen. nov., sp. nov. from hot spring.</title>
        <authorList>
            <person name="Hu C.-J."/>
            <person name="Li W.-J."/>
        </authorList>
    </citation>
    <scope>NUCLEOTIDE SEQUENCE [LARGE SCALE GENOMIC DNA]</scope>
    <source>
        <strain evidence="3 4">SYSU G07066</strain>
    </source>
</reference>
<dbReference type="InterPro" id="IPR009097">
    <property type="entry name" value="Cyclic_Pdiesterase"/>
</dbReference>
<dbReference type="NCBIfam" id="TIGR02258">
    <property type="entry name" value="2_5_ligase"/>
    <property type="match status" value="1"/>
</dbReference>
<proteinExistence type="inferred from homology"/>
<comment type="function">
    <text evidence="2">Hydrolyzes RNA 2',3'-cyclic phosphodiester to an RNA 2'-phosphomonoester.</text>
</comment>
<gene>
    <name evidence="3" type="primary">thpR</name>
    <name evidence="3" type="ORF">U1T56_11660</name>
</gene>
<comment type="caution">
    <text evidence="3">The sequence shown here is derived from an EMBL/GenBank/DDBJ whole genome shotgun (WGS) entry which is preliminary data.</text>
</comment>
<accession>A0ABU8XRH9</accession>
<feature type="active site" description="Proton acceptor" evidence="2">
    <location>
        <position position="122"/>
    </location>
</feature>
<dbReference type="Pfam" id="PF13563">
    <property type="entry name" value="2_5_RNA_ligase2"/>
    <property type="match status" value="1"/>
</dbReference>
<keyword evidence="1 2" id="KW-0378">Hydrolase</keyword>
<comment type="similarity">
    <text evidence="2">Belongs to the 2H phosphoesterase superfamily. ThpR family.</text>
</comment>
<feature type="active site" description="Proton donor" evidence="2">
    <location>
        <position position="37"/>
    </location>
</feature>
<dbReference type="HAMAP" id="MF_01940">
    <property type="entry name" value="RNA_CPDase"/>
    <property type="match status" value="1"/>
</dbReference>
<dbReference type="PANTHER" id="PTHR35561:SF1">
    <property type="entry name" value="RNA 2',3'-CYCLIC PHOSPHODIESTERASE"/>
    <property type="match status" value="1"/>
</dbReference>
<feature type="short sequence motif" description="HXTX 1" evidence="2">
    <location>
        <begin position="37"/>
        <end position="40"/>
    </location>
</feature>
<dbReference type="EC" id="3.1.4.58" evidence="2"/>
<comment type="catalytic activity">
    <reaction evidence="2">
        <text>a 3'-end 2',3'-cyclophospho-ribonucleotide-RNA + H2O = a 3'-end 2'-phospho-ribonucleotide-RNA + H(+)</text>
        <dbReference type="Rhea" id="RHEA:11828"/>
        <dbReference type="Rhea" id="RHEA-COMP:10464"/>
        <dbReference type="Rhea" id="RHEA-COMP:17353"/>
        <dbReference type="ChEBI" id="CHEBI:15377"/>
        <dbReference type="ChEBI" id="CHEBI:15378"/>
        <dbReference type="ChEBI" id="CHEBI:83064"/>
        <dbReference type="ChEBI" id="CHEBI:173113"/>
        <dbReference type="EC" id="3.1.4.58"/>
    </reaction>
</comment>
<feature type="short sequence motif" description="HXTX 2" evidence="2">
    <location>
        <begin position="122"/>
        <end position="125"/>
    </location>
</feature>
<evidence type="ECO:0000256" key="2">
    <source>
        <dbReference type="HAMAP-Rule" id="MF_01940"/>
    </source>
</evidence>
<dbReference type="Gene3D" id="3.90.1140.10">
    <property type="entry name" value="Cyclic phosphodiesterase"/>
    <property type="match status" value="1"/>
</dbReference>
<keyword evidence="4" id="KW-1185">Reference proteome</keyword>
<dbReference type="EMBL" id="JBBLZC010000010">
    <property type="protein sequence ID" value="MEK0083810.1"/>
    <property type="molecule type" value="Genomic_DNA"/>
</dbReference>
<dbReference type="SUPFAM" id="SSF55144">
    <property type="entry name" value="LigT-like"/>
    <property type="match status" value="1"/>
</dbReference>
<sequence length="187" mass="21156">MPRLFIALDLPEDVVASLDRLCEGLPGVRWSTSEQFHLTLRFIGEVDQGLFYEIGEHLAGVSHPPFEIGLKGLGQFPPRGAPHTLWVGVEDPSGALPTLRRRIERVLEEVGLEPERRKFTPHVTLGRFRSPPPEPRLASYLFHRNLFRTERFPVSSFGLYSSQLRSEGSRYTLEASYDFVAGVAERV</sequence>
<organism evidence="3 4">
    <name type="scientific">Benzoatithermus flavus</name>
    <dbReference type="NCBI Taxonomy" id="3108223"/>
    <lineage>
        <taxon>Bacteria</taxon>
        <taxon>Pseudomonadati</taxon>
        <taxon>Pseudomonadota</taxon>
        <taxon>Alphaproteobacteria</taxon>
        <taxon>Geminicoccales</taxon>
        <taxon>Geminicoccaceae</taxon>
        <taxon>Benzoatithermus</taxon>
    </lineage>
</organism>
<name>A0ABU8XRH9_9PROT</name>
<dbReference type="RefSeq" id="WP_418159658.1">
    <property type="nucleotide sequence ID" value="NZ_JBBLZC010000010.1"/>
</dbReference>
<evidence type="ECO:0000313" key="4">
    <source>
        <dbReference type="Proteomes" id="UP001375743"/>
    </source>
</evidence>
<dbReference type="InterPro" id="IPR004175">
    <property type="entry name" value="RNA_CPDase"/>
</dbReference>